<evidence type="ECO:0000256" key="7">
    <source>
        <dbReference type="ARBA" id="ARBA00023125"/>
    </source>
</evidence>
<dbReference type="GO" id="GO:0005886">
    <property type="term" value="C:plasma membrane"/>
    <property type="evidence" value="ECO:0007669"/>
    <property type="project" value="TreeGrafter"/>
</dbReference>
<dbReference type="GO" id="GO:0003688">
    <property type="term" value="F:DNA replication origin binding"/>
    <property type="evidence" value="ECO:0007669"/>
    <property type="project" value="InterPro"/>
</dbReference>
<dbReference type="Gene3D" id="3.30.300.180">
    <property type="match status" value="1"/>
</dbReference>
<feature type="transmembrane region" description="Helical" evidence="9">
    <location>
        <begin position="94"/>
        <end position="115"/>
    </location>
</feature>
<accession>A0A1A9VJQ7</accession>
<dbReference type="GO" id="GO:0005524">
    <property type="term" value="F:ATP binding"/>
    <property type="evidence" value="ECO:0007669"/>
    <property type="project" value="UniProtKB-KW"/>
</dbReference>
<dbReference type="Pfam" id="PF11638">
    <property type="entry name" value="DnaA_N"/>
    <property type="match status" value="1"/>
</dbReference>
<evidence type="ECO:0000256" key="6">
    <source>
        <dbReference type="ARBA" id="ARBA00023121"/>
    </source>
</evidence>
<feature type="compositionally biased region" description="Basic and acidic residues" evidence="8">
    <location>
        <begin position="153"/>
        <end position="167"/>
    </location>
</feature>
<keyword evidence="7" id="KW-0238">DNA-binding</keyword>
<keyword evidence="4" id="KW-0547">Nucleotide-binding</keyword>
<evidence type="ECO:0000256" key="5">
    <source>
        <dbReference type="ARBA" id="ARBA00022840"/>
    </source>
</evidence>
<dbReference type="GO" id="GO:0008289">
    <property type="term" value="F:lipid binding"/>
    <property type="evidence" value="ECO:0007669"/>
    <property type="project" value="UniProtKB-KW"/>
</dbReference>
<dbReference type="InterPro" id="IPR010921">
    <property type="entry name" value="Trp_repressor/repl_initiator"/>
</dbReference>
<dbReference type="SMART" id="SM00760">
    <property type="entry name" value="Bac_DnaA_C"/>
    <property type="match status" value="1"/>
</dbReference>
<evidence type="ECO:0000256" key="4">
    <source>
        <dbReference type="ARBA" id="ARBA00022741"/>
    </source>
</evidence>
<dbReference type="Proteomes" id="UP000078200">
    <property type="component" value="Unassembled WGS sequence"/>
</dbReference>
<sequence length="717" mass="80423">MPTAIIKLKSTTIFKVMPIKTVGSIITSTVSLRIPATSTLRTFGRDSISFFSLRAISVKALSGKLPIKPTLSIGNKLKFISLIIADSASTAIHIAAKIAIIVSAAAVTYLLLLLIHKIRTKKEQPAEITGVSGDKVSEDEGYSSVDEGEEKDTEISAKEPERTETELEEEIIRKRAQERMEKGSLGGPINAFGEPIHVTIDAENSNPVDYTKTMVVPEEIILGMPDDKTLTQNSSSSIKNQMKSLPEHMDVSGNPLPEQPPSNLPNIGPKSKSTQKLSAADLLLQYGNIITVTDHNVTWEKIQNCLYNLYGEATYNSWLSSLKFVSSRNGEVLLSVSTRFIKEWITVHYMKKILSLWQSEDKSIRSIDIQVIEERNSNFNVILKNREESNHNLGSPLDPRFTFDNFVVGKPNELAFTAAKRVAESIDPILGSNPLFLYGGVGLGKTHLMHAIAWHIVNSPSEKRKVVYLSAEKFMYQYITALRSKDIMLFKEQFRSVDVLMVDDVQFISGKDSTQEEFFHTFNALIDQNKQLVISADRSPSDLDGVEERIRSRLGWGLVADINETTFELRLGILQAKVEQMNMYVPKDVLEFLARNIKSNIRELEGALNKVTHTSLIGRSMTVESASETLIDLLRSNHRSITIEEIQKKVAEFFNIKVADMQSNRRLRSLARPRQIAMYFAKKFTQKSLPDIGRNFGGRDHATVIHAYQIDTLDEKF</sequence>
<dbReference type="PRINTS" id="PR00051">
    <property type="entry name" value="DNAA"/>
</dbReference>
<comment type="similarity">
    <text evidence="1">Belongs to the DnaA family.</text>
</comment>
<feature type="region of interest" description="Disordered" evidence="8">
    <location>
        <begin position="126"/>
        <end position="167"/>
    </location>
</feature>
<dbReference type="Gene3D" id="1.10.8.60">
    <property type="match status" value="1"/>
</dbReference>
<dbReference type="SUPFAM" id="SSF48295">
    <property type="entry name" value="TrpR-like"/>
    <property type="match status" value="1"/>
</dbReference>
<feature type="domain" description="Chromosomal replication initiator DnaA C-terminal" evidence="11">
    <location>
        <begin position="642"/>
        <end position="710"/>
    </location>
</feature>
<dbReference type="InterPro" id="IPR024633">
    <property type="entry name" value="DnaA_N_dom"/>
</dbReference>
<dbReference type="InterPro" id="IPR027417">
    <property type="entry name" value="P-loop_NTPase"/>
</dbReference>
<evidence type="ECO:0000256" key="8">
    <source>
        <dbReference type="SAM" id="MobiDB-lite"/>
    </source>
</evidence>
<dbReference type="GO" id="GO:0006270">
    <property type="term" value="P:DNA replication initiation"/>
    <property type="evidence" value="ECO:0007669"/>
    <property type="project" value="InterPro"/>
</dbReference>
<keyword evidence="9" id="KW-1133">Transmembrane helix</keyword>
<feature type="domain" description="AAA+ ATPase" evidence="10">
    <location>
        <begin position="431"/>
        <end position="560"/>
    </location>
</feature>
<evidence type="ECO:0000256" key="1">
    <source>
        <dbReference type="ARBA" id="ARBA00006583"/>
    </source>
</evidence>
<dbReference type="SMART" id="SM00382">
    <property type="entry name" value="AAA"/>
    <property type="match status" value="1"/>
</dbReference>
<evidence type="ECO:0000256" key="3">
    <source>
        <dbReference type="ARBA" id="ARBA00022705"/>
    </source>
</evidence>
<reference evidence="12" key="1">
    <citation type="submission" date="2020-05" db="UniProtKB">
        <authorList>
            <consortium name="EnsemblMetazoa"/>
        </authorList>
    </citation>
    <scope>IDENTIFICATION</scope>
    <source>
        <strain evidence="12">TTRI</strain>
    </source>
</reference>
<dbReference type="InterPro" id="IPR003593">
    <property type="entry name" value="AAA+_ATPase"/>
</dbReference>
<dbReference type="Pfam" id="PF00308">
    <property type="entry name" value="Bac_DnaA"/>
    <property type="match status" value="1"/>
</dbReference>
<dbReference type="Gene3D" id="3.40.50.300">
    <property type="entry name" value="P-loop containing nucleotide triphosphate hydrolases"/>
    <property type="match status" value="1"/>
</dbReference>
<dbReference type="CDD" id="cd06571">
    <property type="entry name" value="Bac_DnaA_C"/>
    <property type="match status" value="1"/>
</dbReference>
<dbReference type="NCBIfam" id="TIGR00362">
    <property type="entry name" value="DnaA"/>
    <property type="match status" value="1"/>
</dbReference>
<keyword evidence="6" id="KW-0446">Lipid-binding</keyword>
<dbReference type="InterPro" id="IPR013317">
    <property type="entry name" value="DnaA_dom"/>
</dbReference>
<organism evidence="12 13">
    <name type="scientific">Glossina austeni</name>
    <name type="common">Savannah tsetse fly</name>
    <dbReference type="NCBI Taxonomy" id="7395"/>
    <lineage>
        <taxon>Eukaryota</taxon>
        <taxon>Metazoa</taxon>
        <taxon>Ecdysozoa</taxon>
        <taxon>Arthropoda</taxon>
        <taxon>Hexapoda</taxon>
        <taxon>Insecta</taxon>
        <taxon>Pterygota</taxon>
        <taxon>Neoptera</taxon>
        <taxon>Endopterygota</taxon>
        <taxon>Diptera</taxon>
        <taxon>Brachycera</taxon>
        <taxon>Muscomorpha</taxon>
        <taxon>Hippoboscoidea</taxon>
        <taxon>Glossinidae</taxon>
        <taxon>Glossina</taxon>
    </lineage>
</organism>
<dbReference type="Gene3D" id="1.10.1750.10">
    <property type="match status" value="1"/>
</dbReference>
<protein>
    <recommendedName>
        <fullName evidence="14">Chromosomal replication initiator protein DnaA</fullName>
    </recommendedName>
</protein>
<evidence type="ECO:0000313" key="12">
    <source>
        <dbReference type="EnsemblMetazoa" id="GAUT039489-PA"/>
    </source>
</evidence>
<keyword evidence="9" id="KW-0812">Transmembrane</keyword>
<dbReference type="PANTHER" id="PTHR30050:SF2">
    <property type="entry name" value="CHROMOSOMAL REPLICATION INITIATOR PROTEIN DNAA"/>
    <property type="match status" value="1"/>
</dbReference>
<dbReference type="CDD" id="cd00009">
    <property type="entry name" value="AAA"/>
    <property type="match status" value="1"/>
</dbReference>
<keyword evidence="13" id="KW-1185">Reference proteome</keyword>
<dbReference type="InterPro" id="IPR001957">
    <property type="entry name" value="Chromosome_initiator_DnaA"/>
</dbReference>
<evidence type="ECO:0008006" key="14">
    <source>
        <dbReference type="Google" id="ProtNLM"/>
    </source>
</evidence>
<dbReference type="InterPro" id="IPR020591">
    <property type="entry name" value="Chromosome_initiator_DnaA-like"/>
</dbReference>
<name>A0A1A9VJQ7_GLOAU</name>
<dbReference type="AlphaFoldDB" id="A0A1A9VJQ7"/>
<dbReference type="PANTHER" id="PTHR30050">
    <property type="entry name" value="CHROMOSOMAL REPLICATION INITIATOR PROTEIN DNAA"/>
    <property type="match status" value="1"/>
</dbReference>
<feature type="compositionally biased region" description="Acidic residues" evidence="8">
    <location>
        <begin position="137"/>
        <end position="152"/>
    </location>
</feature>
<dbReference type="HAMAP" id="MF_00377">
    <property type="entry name" value="DnaA_bact"/>
    <property type="match status" value="1"/>
</dbReference>
<dbReference type="InterPro" id="IPR038454">
    <property type="entry name" value="DnaA_N_sf"/>
</dbReference>
<evidence type="ECO:0000259" key="11">
    <source>
        <dbReference type="SMART" id="SM00760"/>
    </source>
</evidence>
<dbReference type="InterPro" id="IPR013159">
    <property type="entry name" value="DnaA_C"/>
</dbReference>
<proteinExistence type="inferred from homology"/>
<keyword evidence="2" id="KW-0963">Cytoplasm</keyword>
<dbReference type="STRING" id="7395.A0A1A9VJQ7"/>
<keyword evidence="9" id="KW-0472">Membrane</keyword>
<evidence type="ECO:0000256" key="2">
    <source>
        <dbReference type="ARBA" id="ARBA00022490"/>
    </source>
</evidence>
<keyword evidence="3" id="KW-0235">DNA replication</keyword>
<evidence type="ECO:0000313" key="13">
    <source>
        <dbReference type="Proteomes" id="UP000078200"/>
    </source>
</evidence>
<dbReference type="Pfam" id="PF08299">
    <property type="entry name" value="Bac_DnaA_C"/>
    <property type="match status" value="1"/>
</dbReference>
<evidence type="ECO:0000259" key="10">
    <source>
        <dbReference type="SMART" id="SM00382"/>
    </source>
</evidence>
<dbReference type="SUPFAM" id="SSF52540">
    <property type="entry name" value="P-loop containing nucleoside triphosphate hydrolases"/>
    <property type="match status" value="1"/>
</dbReference>
<evidence type="ECO:0000256" key="9">
    <source>
        <dbReference type="SAM" id="Phobius"/>
    </source>
</evidence>
<dbReference type="EnsemblMetazoa" id="GAUT039489-RA">
    <property type="protein sequence ID" value="GAUT039489-PA"/>
    <property type="gene ID" value="GAUT039489"/>
</dbReference>
<dbReference type="GO" id="GO:0006275">
    <property type="term" value="P:regulation of DNA replication"/>
    <property type="evidence" value="ECO:0007669"/>
    <property type="project" value="InterPro"/>
</dbReference>
<dbReference type="VEuPathDB" id="VectorBase:GAUT039489"/>
<dbReference type="FunFam" id="3.40.50.300:FF:000668">
    <property type="entry name" value="Chromosomal replication initiator protein DnaA"/>
    <property type="match status" value="1"/>
</dbReference>
<keyword evidence="5" id="KW-0067">ATP-binding</keyword>